<keyword evidence="2" id="KW-1185">Reference proteome</keyword>
<dbReference type="InterPro" id="IPR052927">
    <property type="entry name" value="DCC_oxidoreductase"/>
</dbReference>
<sequence length="137" mass="15819">MPGEGGKTVVLFDGFCNLCSATVQFILRRDPQGRFRFASQQSTAGQRLLAQHQIRAEEALADSVVVMEGGRVWLESDAVLHILYRLGGVWRLGAGLRVLPKPWRDKAYRWMARHRYRIFGKRQTCWTPRPEFAERFL</sequence>
<dbReference type="AlphaFoldDB" id="A0A399F7W6"/>
<dbReference type="PANTHER" id="PTHR33639:SF2">
    <property type="entry name" value="DUF393 DOMAIN-CONTAINING PROTEIN"/>
    <property type="match status" value="1"/>
</dbReference>
<dbReference type="PANTHER" id="PTHR33639">
    <property type="entry name" value="THIOL-DISULFIDE OXIDOREDUCTASE DCC"/>
    <property type="match status" value="1"/>
</dbReference>
<proteinExistence type="predicted"/>
<dbReference type="Proteomes" id="UP000266178">
    <property type="component" value="Unassembled WGS sequence"/>
</dbReference>
<organism evidence="1 2">
    <name type="scientific">Meiothermus granaticius NBRC 107808</name>
    <dbReference type="NCBI Taxonomy" id="1227551"/>
    <lineage>
        <taxon>Bacteria</taxon>
        <taxon>Thermotogati</taxon>
        <taxon>Deinococcota</taxon>
        <taxon>Deinococci</taxon>
        <taxon>Thermales</taxon>
        <taxon>Thermaceae</taxon>
        <taxon>Meiothermus</taxon>
    </lineage>
</organism>
<evidence type="ECO:0000313" key="2">
    <source>
        <dbReference type="Proteomes" id="UP000266178"/>
    </source>
</evidence>
<dbReference type="EMBL" id="QWLB01000024">
    <property type="protein sequence ID" value="RIH92173.1"/>
    <property type="molecule type" value="Genomic_DNA"/>
</dbReference>
<protein>
    <recommendedName>
        <fullName evidence="3">Thiol-disulfide oxidoreductase DCC</fullName>
    </recommendedName>
</protein>
<evidence type="ECO:0000313" key="1">
    <source>
        <dbReference type="EMBL" id="RIH92173.1"/>
    </source>
</evidence>
<dbReference type="OrthoDB" id="9785438at2"/>
<dbReference type="Pfam" id="PF04134">
    <property type="entry name" value="DCC1-like"/>
    <property type="match status" value="1"/>
</dbReference>
<gene>
    <name evidence="1" type="ORF">Mgrana_01952</name>
</gene>
<name>A0A399F7W6_9DEIN</name>
<dbReference type="GO" id="GO:0015035">
    <property type="term" value="F:protein-disulfide reductase activity"/>
    <property type="evidence" value="ECO:0007669"/>
    <property type="project" value="InterPro"/>
</dbReference>
<accession>A0A399F7W6</accession>
<comment type="caution">
    <text evidence="1">The sequence shown here is derived from an EMBL/GenBank/DDBJ whole genome shotgun (WGS) entry which is preliminary data.</text>
</comment>
<reference evidence="1 2" key="1">
    <citation type="submission" date="2018-08" db="EMBL/GenBank/DDBJ databases">
        <title>Meiothermus granaticius genome AF-68 sequencing project.</title>
        <authorList>
            <person name="Da Costa M.S."/>
            <person name="Albuquerque L."/>
            <person name="Raposo P."/>
            <person name="Froufe H.J.C."/>
            <person name="Barroso C.S."/>
            <person name="Egas C."/>
        </authorList>
    </citation>
    <scope>NUCLEOTIDE SEQUENCE [LARGE SCALE GENOMIC DNA]</scope>
    <source>
        <strain evidence="1 2">AF-68</strain>
    </source>
</reference>
<dbReference type="InterPro" id="IPR007263">
    <property type="entry name" value="DCC1-like"/>
</dbReference>
<evidence type="ECO:0008006" key="3">
    <source>
        <dbReference type="Google" id="ProtNLM"/>
    </source>
</evidence>